<dbReference type="FunFam" id="1.25.40.10:FF:000395">
    <property type="entry name" value="Pentatricopeptide repeat-containing protein chloroplastic"/>
    <property type="match status" value="1"/>
</dbReference>
<feature type="repeat" description="PPR" evidence="6">
    <location>
        <begin position="295"/>
        <end position="329"/>
    </location>
</feature>
<name>A0A0K9PE18_ZOSMR</name>
<dbReference type="EMBL" id="LFYR01000980">
    <property type="protein sequence ID" value="KMZ66492.1"/>
    <property type="molecule type" value="Genomic_DNA"/>
</dbReference>
<dbReference type="Gene3D" id="1.25.40.10">
    <property type="entry name" value="Tetratricopeptide repeat domain"/>
    <property type="match status" value="6"/>
</dbReference>
<dbReference type="PANTHER" id="PTHR24015:SF548">
    <property type="entry name" value="OS08G0340900 PROTEIN"/>
    <property type="match status" value="1"/>
</dbReference>
<dbReference type="Pfam" id="PF14432">
    <property type="entry name" value="DYW_deaminase"/>
    <property type="match status" value="1"/>
</dbReference>
<evidence type="ECO:0000256" key="7">
    <source>
        <dbReference type="SAM" id="MobiDB-lite"/>
    </source>
</evidence>
<proteinExistence type="predicted"/>
<dbReference type="FunFam" id="1.25.40.10:FF:000366">
    <property type="entry name" value="Pentatricopeptide (PPR) repeat-containing protein"/>
    <property type="match status" value="1"/>
</dbReference>
<dbReference type="NCBIfam" id="TIGR00756">
    <property type="entry name" value="PPR"/>
    <property type="match status" value="5"/>
</dbReference>
<dbReference type="FunFam" id="1.25.40.10:FF:000031">
    <property type="entry name" value="Pentatricopeptide repeat-containing protein mitochondrial"/>
    <property type="match status" value="1"/>
</dbReference>
<dbReference type="PANTHER" id="PTHR24015">
    <property type="entry name" value="OS07G0578800 PROTEIN-RELATED"/>
    <property type="match status" value="1"/>
</dbReference>
<evidence type="ECO:0000256" key="6">
    <source>
        <dbReference type="PROSITE-ProRule" id="PRU00708"/>
    </source>
</evidence>
<evidence type="ECO:0000256" key="4">
    <source>
        <dbReference type="ARBA" id="ARBA00022737"/>
    </source>
</evidence>
<sequence length="812" mass="91243">MASMVTPFPPPPSRFRKSNSDPKITADLFSHPSAILLEMCSTNRELHQVLTLVIKNGFYTEHIFQTKLVSLFSKFGSLREAAVVFDPIPNKIDELYHTILKGHVRNSSLDEALLFFCRMKEDEVPHQVYNFTYLLKRCGEDSDLRRGREIHGQLITIGFQFNLFSMTSVMNMYAKCRLVDDARKMFDRMPNRDLVTWNAMVAGYAQNGISKNALQMVIDMQKESEERPDSITLVTALPACADLRFLRTGRSIHAYAIRAGFDSLVNIAASVVDMYAKCGSIKSARLVFDRMKVKNVVSWNSMIDGYAANGDSKEAMRLFNQLLNDNRTGIKLTDVTVMAALNAAGELRDLQQGCIIHRLLKEVGLGSKINVMNCLITMYSKCKRVDLAVEVFSILRSTRKATLVSWNAMIAGYAQNDRGTDAMNCFCKMQEDEEMAKPDSFTLVNLIPALAELSVLRHARWIHGYAIRHGLDNNVFVTTALIDTYAKCGGVKLARKLFDSIPIKHVTTWNVMIDGYGTHGMGAAAVELFEEMKNSNVVQPNDITFLCVISACSHSGLVDTGTAYFESMKEDYKLEPRMDHYGSMVDLMGRSGRVEQAWEFIENMPIQPGISVYGAILGACKIYKNVELGEKAANRIFKLDPEEGGYHVLLANIYAAASMWDGYARVRNMMEKKGLQKTPGQTHIEIRNQVHTFHSGCTNHIQTEKIYAKLRELIKEITAAGYVPDTSSIQDVEHHVKVQLLSTHSEKLAIAFGLINTTPGTTIQIRKNLRVCGDCHNATKFISKTTGREIVVRDMHRFHHFKDGSCSCGDYW</sequence>
<dbReference type="OMA" id="RLNEAWD"/>
<feature type="region of interest" description="Disordered" evidence="7">
    <location>
        <begin position="1"/>
        <end position="20"/>
    </location>
</feature>
<dbReference type="GO" id="GO:0009507">
    <property type="term" value="C:chloroplast"/>
    <property type="evidence" value="ECO:0007669"/>
    <property type="project" value="UniProtKB-SubCell"/>
</dbReference>
<evidence type="ECO:0000313" key="9">
    <source>
        <dbReference type="EMBL" id="KMZ66492.1"/>
    </source>
</evidence>
<dbReference type="AlphaFoldDB" id="A0A0K9PE18"/>
<evidence type="ECO:0000256" key="2">
    <source>
        <dbReference type="ARBA" id="ARBA00022528"/>
    </source>
</evidence>
<keyword evidence="3" id="KW-0934">Plastid</keyword>
<evidence type="ECO:0000256" key="5">
    <source>
        <dbReference type="ARBA" id="ARBA00022946"/>
    </source>
</evidence>
<dbReference type="Pfam" id="PF13041">
    <property type="entry name" value="PPR_2"/>
    <property type="match status" value="2"/>
</dbReference>
<dbReference type="FunFam" id="1.25.40.10:FF:000344">
    <property type="entry name" value="Pentatricopeptide repeat-containing protein"/>
    <property type="match status" value="1"/>
</dbReference>
<dbReference type="FunFam" id="1.25.40.10:FF:000073">
    <property type="entry name" value="Pentatricopeptide repeat-containing protein chloroplastic"/>
    <property type="match status" value="1"/>
</dbReference>
<dbReference type="GO" id="GO:0009451">
    <property type="term" value="P:RNA modification"/>
    <property type="evidence" value="ECO:0000318"/>
    <property type="project" value="GO_Central"/>
</dbReference>
<dbReference type="GO" id="GO:0003723">
    <property type="term" value="F:RNA binding"/>
    <property type="evidence" value="ECO:0007669"/>
    <property type="project" value="InterPro"/>
</dbReference>
<keyword evidence="4" id="KW-0677">Repeat</keyword>
<dbReference type="InterPro" id="IPR046848">
    <property type="entry name" value="E_motif"/>
</dbReference>
<keyword evidence="5" id="KW-0809">Transit peptide</keyword>
<feature type="repeat" description="PPR" evidence="6">
    <location>
        <begin position="505"/>
        <end position="539"/>
    </location>
</feature>
<dbReference type="InterPro" id="IPR011990">
    <property type="entry name" value="TPR-like_helical_dom_sf"/>
</dbReference>
<dbReference type="Pfam" id="PF20431">
    <property type="entry name" value="E_motif"/>
    <property type="match status" value="1"/>
</dbReference>
<comment type="caution">
    <text evidence="9">The sequence shown here is derived from an EMBL/GenBank/DDBJ whole genome shotgun (WGS) entry which is preliminary data.</text>
</comment>
<organism evidence="9 10">
    <name type="scientific">Zostera marina</name>
    <name type="common">Eelgrass</name>
    <dbReference type="NCBI Taxonomy" id="29655"/>
    <lineage>
        <taxon>Eukaryota</taxon>
        <taxon>Viridiplantae</taxon>
        <taxon>Streptophyta</taxon>
        <taxon>Embryophyta</taxon>
        <taxon>Tracheophyta</taxon>
        <taxon>Spermatophyta</taxon>
        <taxon>Magnoliopsida</taxon>
        <taxon>Liliopsida</taxon>
        <taxon>Zosteraceae</taxon>
        <taxon>Zostera</taxon>
    </lineage>
</organism>
<dbReference type="InterPro" id="IPR032867">
    <property type="entry name" value="DYW_dom"/>
</dbReference>
<dbReference type="GO" id="GO:0008270">
    <property type="term" value="F:zinc ion binding"/>
    <property type="evidence" value="ECO:0007669"/>
    <property type="project" value="InterPro"/>
</dbReference>
<reference evidence="10" key="1">
    <citation type="journal article" date="2016" name="Nature">
        <title>The genome of the seagrass Zostera marina reveals angiosperm adaptation to the sea.</title>
        <authorList>
            <person name="Olsen J.L."/>
            <person name="Rouze P."/>
            <person name="Verhelst B."/>
            <person name="Lin Y.-C."/>
            <person name="Bayer T."/>
            <person name="Collen J."/>
            <person name="Dattolo E."/>
            <person name="De Paoli E."/>
            <person name="Dittami S."/>
            <person name="Maumus F."/>
            <person name="Michel G."/>
            <person name="Kersting A."/>
            <person name="Lauritano C."/>
            <person name="Lohaus R."/>
            <person name="Toepel M."/>
            <person name="Tonon T."/>
            <person name="Vanneste K."/>
            <person name="Amirebrahimi M."/>
            <person name="Brakel J."/>
            <person name="Bostroem C."/>
            <person name="Chovatia M."/>
            <person name="Grimwood J."/>
            <person name="Jenkins J.W."/>
            <person name="Jueterbock A."/>
            <person name="Mraz A."/>
            <person name="Stam W.T."/>
            <person name="Tice H."/>
            <person name="Bornberg-Bauer E."/>
            <person name="Green P.J."/>
            <person name="Pearson G.A."/>
            <person name="Procaccini G."/>
            <person name="Duarte C.M."/>
            <person name="Schmutz J."/>
            <person name="Reusch T.B.H."/>
            <person name="Van de Peer Y."/>
        </authorList>
    </citation>
    <scope>NUCLEOTIDE SEQUENCE [LARGE SCALE GENOMIC DNA]</scope>
    <source>
        <strain evidence="10">cv. Finnish</strain>
    </source>
</reference>
<keyword evidence="10" id="KW-1185">Reference proteome</keyword>
<evidence type="ECO:0000256" key="3">
    <source>
        <dbReference type="ARBA" id="ARBA00022640"/>
    </source>
</evidence>
<dbReference type="PROSITE" id="PS51375">
    <property type="entry name" value="PPR"/>
    <property type="match status" value="4"/>
</dbReference>
<dbReference type="Proteomes" id="UP000036987">
    <property type="component" value="Unassembled WGS sequence"/>
</dbReference>
<feature type="repeat" description="PPR" evidence="6">
    <location>
        <begin position="162"/>
        <end position="196"/>
    </location>
</feature>
<protein>
    <submittedName>
        <fullName evidence="9">Pentatricopeptide repeat-containing protein</fullName>
    </submittedName>
</protein>
<gene>
    <name evidence="9" type="ORF">ZOSMA_29G01550</name>
</gene>
<evidence type="ECO:0000256" key="1">
    <source>
        <dbReference type="ARBA" id="ARBA00004229"/>
    </source>
</evidence>
<dbReference type="STRING" id="29655.A0A0K9PE18"/>
<evidence type="ECO:0000259" key="8">
    <source>
        <dbReference type="Pfam" id="PF14432"/>
    </source>
</evidence>
<comment type="subcellular location">
    <subcellularLocation>
        <location evidence="1">Plastid</location>
        <location evidence="1">Chloroplast</location>
    </subcellularLocation>
</comment>
<dbReference type="InterPro" id="IPR002885">
    <property type="entry name" value="PPR_rpt"/>
</dbReference>
<dbReference type="OrthoDB" id="185373at2759"/>
<evidence type="ECO:0000313" key="10">
    <source>
        <dbReference type="Proteomes" id="UP000036987"/>
    </source>
</evidence>
<keyword evidence="2" id="KW-0150">Chloroplast</keyword>
<dbReference type="Pfam" id="PF01535">
    <property type="entry name" value="PPR"/>
    <property type="match status" value="6"/>
</dbReference>
<feature type="domain" description="DYW" evidence="8">
    <location>
        <begin position="721"/>
        <end position="812"/>
    </location>
</feature>
<feature type="repeat" description="PPR" evidence="6">
    <location>
        <begin position="402"/>
        <end position="436"/>
    </location>
</feature>
<dbReference type="InterPro" id="IPR046960">
    <property type="entry name" value="PPR_At4g14850-like_plant"/>
</dbReference>
<accession>A0A0K9PE18</accession>